<proteinExistence type="inferred from homology"/>
<evidence type="ECO:0000256" key="2">
    <source>
        <dbReference type="ARBA" id="ARBA00023224"/>
    </source>
</evidence>
<dbReference type="InterPro" id="IPR004089">
    <property type="entry name" value="MCPsignal_dom"/>
</dbReference>
<keyword evidence="1" id="KW-0145">Chemotaxis</keyword>
<feature type="compositionally biased region" description="Basic and acidic residues" evidence="5">
    <location>
        <begin position="539"/>
        <end position="558"/>
    </location>
</feature>
<evidence type="ECO:0000313" key="10">
    <source>
        <dbReference type="Proteomes" id="UP000653056"/>
    </source>
</evidence>
<dbReference type="PRINTS" id="PR00260">
    <property type="entry name" value="CHEMTRNSDUCR"/>
</dbReference>
<feature type="region of interest" description="Disordered" evidence="5">
    <location>
        <begin position="289"/>
        <end position="311"/>
    </location>
</feature>
<reference evidence="10" key="1">
    <citation type="journal article" date="2019" name="Int. J. Syst. Evol. Microbiol.">
        <title>The Global Catalogue of Microorganisms (GCM) 10K type strain sequencing project: providing services to taxonomists for standard genome sequencing and annotation.</title>
        <authorList>
            <consortium name="The Broad Institute Genomics Platform"/>
            <consortium name="The Broad Institute Genome Sequencing Center for Infectious Disease"/>
            <person name="Wu L."/>
            <person name="Ma J."/>
        </authorList>
    </citation>
    <scope>NUCLEOTIDE SEQUENCE [LARGE SCALE GENOMIC DNA]</scope>
    <source>
        <strain evidence="10">KCTC 22228</strain>
    </source>
</reference>
<evidence type="ECO:0008006" key="11">
    <source>
        <dbReference type="Google" id="ProtNLM"/>
    </source>
</evidence>
<dbReference type="Pfam" id="PF00672">
    <property type="entry name" value="HAMP"/>
    <property type="match status" value="1"/>
</dbReference>
<dbReference type="InterPro" id="IPR004090">
    <property type="entry name" value="Chemotax_Me-accpt_rcpt"/>
</dbReference>
<comment type="caution">
    <text evidence="9">The sequence shown here is derived from an EMBL/GenBank/DDBJ whole genome shotgun (WGS) entry which is preliminary data.</text>
</comment>
<dbReference type="PANTHER" id="PTHR43531:SF11">
    <property type="entry name" value="METHYL-ACCEPTING CHEMOTAXIS PROTEIN 3"/>
    <property type="match status" value="1"/>
</dbReference>
<evidence type="ECO:0000256" key="6">
    <source>
        <dbReference type="SAM" id="Phobius"/>
    </source>
</evidence>
<evidence type="ECO:0000256" key="1">
    <source>
        <dbReference type="ARBA" id="ARBA00022500"/>
    </source>
</evidence>
<accession>A0ABQ2ZDN8</accession>
<comment type="similarity">
    <text evidence="3">Belongs to the methyl-accepting chemotaxis (MCP) protein family.</text>
</comment>
<organism evidence="9 10">
    <name type="scientific">Litchfieldella qijiaojingensis</name>
    <dbReference type="NCBI Taxonomy" id="980347"/>
    <lineage>
        <taxon>Bacteria</taxon>
        <taxon>Pseudomonadati</taxon>
        <taxon>Pseudomonadota</taxon>
        <taxon>Gammaproteobacteria</taxon>
        <taxon>Oceanospirillales</taxon>
        <taxon>Halomonadaceae</taxon>
        <taxon>Litchfieldella</taxon>
    </lineage>
</organism>
<protein>
    <recommendedName>
        <fullName evidence="11">HAMP domain-containing protein</fullName>
    </recommendedName>
</protein>
<evidence type="ECO:0000259" key="7">
    <source>
        <dbReference type="PROSITE" id="PS50111"/>
    </source>
</evidence>
<gene>
    <name evidence="9" type="ORF">GCM10007160_43080</name>
</gene>
<dbReference type="InterPro" id="IPR051310">
    <property type="entry name" value="MCP_chemotaxis"/>
</dbReference>
<dbReference type="Pfam" id="PF12729">
    <property type="entry name" value="4HB_MCP_1"/>
    <property type="match status" value="1"/>
</dbReference>
<keyword evidence="6" id="KW-0472">Membrane</keyword>
<keyword evidence="10" id="KW-1185">Reference proteome</keyword>
<feature type="region of interest" description="Disordered" evidence="5">
    <location>
        <begin position="514"/>
        <end position="558"/>
    </location>
</feature>
<dbReference type="InterPro" id="IPR024478">
    <property type="entry name" value="HlyB_4HB_MCP"/>
</dbReference>
<dbReference type="PROSITE" id="PS50111">
    <property type="entry name" value="CHEMOTAXIS_TRANSDUC_2"/>
    <property type="match status" value="1"/>
</dbReference>
<feature type="domain" description="HAMP" evidence="8">
    <location>
        <begin position="217"/>
        <end position="269"/>
    </location>
</feature>
<keyword evidence="6" id="KW-0812">Transmembrane</keyword>
<name>A0ABQ2ZDN8_9GAMM</name>
<dbReference type="Gene3D" id="1.10.287.950">
    <property type="entry name" value="Methyl-accepting chemotaxis protein"/>
    <property type="match status" value="1"/>
</dbReference>
<dbReference type="Pfam" id="PF00015">
    <property type="entry name" value="MCPsignal"/>
    <property type="match status" value="1"/>
</dbReference>
<dbReference type="SMART" id="SM00283">
    <property type="entry name" value="MA"/>
    <property type="match status" value="1"/>
</dbReference>
<feature type="compositionally biased region" description="Low complexity" evidence="5">
    <location>
        <begin position="296"/>
        <end position="311"/>
    </location>
</feature>
<dbReference type="InterPro" id="IPR003660">
    <property type="entry name" value="HAMP_dom"/>
</dbReference>
<feature type="transmembrane region" description="Helical" evidence="6">
    <location>
        <begin position="196"/>
        <end position="217"/>
    </location>
</feature>
<evidence type="ECO:0000256" key="4">
    <source>
        <dbReference type="PROSITE-ProRule" id="PRU00284"/>
    </source>
</evidence>
<sequence>MNRRKAMSSMLRTIAAKLFAVQGLTLAALLAVALLGYNGMSSMEGVTRTIYDDRVVPLRQLKQISDAYAVDIVDNVHKTRARTNSWEQGLADIEAALERIEMQWQAYLATYLTEKEKEIVSTVRERKALADRQIENLKDIYRNRDRSRLIEFAEQTLYPTIDPLTGAIDDLVVYQLEASAEARQTGEALFRSLTRLAIWTTGAAIALGLAMVGFLAVRIRRSLRDAVALATAVAEGDLNAVTTATSKDEAGQMIDALNLMVARLKEVIGEVAGATRNVASGSQEMSAAAEQLSQGAVEQSSSTEEASSSVEQMAANIKQNADNASQTETIARDAANDAETSGRAVAEAVGAMETIAEKILIVQEIARQTDLLALNAAVEAARAGEHGRGFAVVAAEVRKLAERSQAAAQEISGLSGDTVKAAQSAGEMLSKLVPDIQKTAELVSEISAASNEQNTGASQINVAIQQLDKVTRQNTSAVEEMSATAEELSSQAEQLQAAIGYFRVNEQAQRAALLPSSTRSATKPAASKALVTTARAPRARQERANDALDTEFERNETA</sequence>
<dbReference type="PROSITE" id="PS50885">
    <property type="entry name" value="HAMP"/>
    <property type="match status" value="1"/>
</dbReference>
<feature type="domain" description="Methyl-accepting transducer" evidence="7">
    <location>
        <begin position="274"/>
        <end position="489"/>
    </location>
</feature>
<evidence type="ECO:0000256" key="3">
    <source>
        <dbReference type="ARBA" id="ARBA00029447"/>
    </source>
</evidence>
<evidence type="ECO:0000256" key="5">
    <source>
        <dbReference type="SAM" id="MobiDB-lite"/>
    </source>
</evidence>
<dbReference type="PANTHER" id="PTHR43531">
    <property type="entry name" value="PROTEIN ICFG"/>
    <property type="match status" value="1"/>
</dbReference>
<keyword evidence="6" id="KW-1133">Transmembrane helix</keyword>
<dbReference type="EMBL" id="BMXS01000044">
    <property type="protein sequence ID" value="GGY11441.1"/>
    <property type="molecule type" value="Genomic_DNA"/>
</dbReference>
<keyword evidence="2 4" id="KW-0807">Transducer</keyword>
<dbReference type="SUPFAM" id="SSF58104">
    <property type="entry name" value="Methyl-accepting chemotaxis protein (MCP) signaling domain"/>
    <property type="match status" value="1"/>
</dbReference>
<evidence type="ECO:0000313" key="9">
    <source>
        <dbReference type="EMBL" id="GGY11441.1"/>
    </source>
</evidence>
<dbReference type="CDD" id="cd06225">
    <property type="entry name" value="HAMP"/>
    <property type="match status" value="1"/>
</dbReference>
<dbReference type="Proteomes" id="UP000653056">
    <property type="component" value="Unassembled WGS sequence"/>
</dbReference>
<evidence type="ECO:0000259" key="8">
    <source>
        <dbReference type="PROSITE" id="PS50885"/>
    </source>
</evidence>
<dbReference type="SMART" id="SM00304">
    <property type="entry name" value="HAMP"/>
    <property type="match status" value="1"/>
</dbReference>